<dbReference type="PANTHER" id="PTHR10996:SF277">
    <property type="entry name" value="GLYOXYLATE REDUCTASE_HYDROXYPYRUVATE REDUCTASE"/>
    <property type="match status" value="1"/>
</dbReference>
<reference evidence="5 6" key="1">
    <citation type="journal article" date="2018" name="Front. Microbiol.">
        <title>Prospects for Fungal Bioremediation of Acidic Radioactive Waste Sites: Characterization and Genome Sequence of Rhodotorula taiwanensis MD1149.</title>
        <authorList>
            <person name="Tkavc R."/>
            <person name="Matrosova V.Y."/>
            <person name="Grichenko O.E."/>
            <person name="Gostincar C."/>
            <person name="Volpe R.P."/>
            <person name="Klimenkova P."/>
            <person name="Gaidamakova E.K."/>
            <person name="Zhou C.E."/>
            <person name="Stewart B.J."/>
            <person name="Lyman M.G."/>
            <person name="Malfatti S.A."/>
            <person name="Rubinfeld B."/>
            <person name="Courtot M."/>
            <person name="Singh J."/>
            <person name="Dalgard C.L."/>
            <person name="Hamilton T."/>
            <person name="Frey K.G."/>
            <person name="Gunde-Cimerman N."/>
            <person name="Dugan L."/>
            <person name="Daly M.J."/>
        </authorList>
    </citation>
    <scope>NUCLEOTIDE SEQUENCE [LARGE SCALE GENOMIC DNA]</scope>
    <source>
        <strain evidence="5 6">MD1149</strain>
    </source>
</reference>
<dbReference type="PANTHER" id="PTHR10996">
    <property type="entry name" value="2-HYDROXYACID DEHYDROGENASE-RELATED"/>
    <property type="match status" value="1"/>
</dbReference>
<keyword evidence="6" id="KW-1185">Reference proteome</keyword>
<dbReference type="Pfam" id="PF02826">
    <property type="entry name" value="2-Hacid_dh_C"/>
    <property type="match status" value="1"/>
</dbReference>
<gene>
    <name evidence="5" type="ORF">BMF94_4702</name>
</gene>
<feature type="domain" description="D-isomer specific 2-hydroxyacid dehydrogenase catalytic" evidence="3">
    <location>
        <begin position="57"/>
        <end position="339"/>
    </location>
</feature>
<keyword evidence="1 2" id="KW-0560">Oxidoreductase</keyword>
<evidence type="ECO:0000256" key="1">
    <source>
        <dbReference type="ARBA" id="ARBA00023002"/>
    </source>
</evidence>
<organism evidence="5 6">
    <name type="scientific">Rhodotorula taiwanensis</name>
    <dbReference type="NCBI Taxonomy" id="741276"/>
    <lineage>
        <taxon>Eukaryota</taxon>
        <taxon>Fungi</taxon>
        <taxon>Dikarya</taxon>
        <taxon>Basidiomycota</taxon>
        <taxon>Pucciniomycotina</taxon>
        <taxon>Microbotryomycetes</taxon>
        <taxon>Sporidiobolales</taxon>
        <taxon>Sporidiobolaceae</taxon>
        <taxon>Rhodotorula</taxon>
    </lineage>
</organism>
<dbReference type="SUPFAM" id="SSF51735">
    <property type="entry name" value="NAD(P)-binding Rossmann-fold domains"/>
    <property type="match status" value="1"/>
</dbReference>
<dbReference type="STRING" id="741276.A0A2S5B657"/>
<protein>
    <recommendedName>
        <fullName evidence="7">Glyoxylate reductase</fullName>
    </recommendedName>
</protein>
<evidence type="ECO:0000313" key="5">
    <source>
        <dbReference type="EMBL" id="POY72268.1"/>
    </source>
</evidence>
<dbReference type="PROSITE" id="PS00671">
    <property type="entry name" value="D_2_HYDROXYACID_DH_3"/>
    <property type="match status" value="1"/>
</dbReference>
<dbReference type="InterPro" id="IPR036291">
    <property type="entry name" value="NAD(P)-bd_dom_sf"/>
</dbReference>
<evidence type="ECO:0000259" key="4">
    <source>
        <dbReference type="Pfam" id="PF02826"/>
    </source>
</evidence>
<feature type="domain" description="D-isomer specific 2-hydroxyacid dehydrogenase NAD-binding" evidence="4">
    <location>
        <begin position="123"/>
        <end position="319"/>
    </location>
</feature>
<comment type="caution">
    <text evidence="5">The sequence shown here is derived from an EMBL/GenBank/DDBJ whole genome shotgun (WGS) entry which is preliminary data.</text>
</comment>
<accession>A0A2S5B657</accession>
<evidence type="ECO:0008006" key="7">
    <source>
        <dbReference type="Google" id="ProtNLM"/>
    </source>
</evidence>
<sequence length="354" mass="38072">MAPKIILTRPLPAEKGLEGGALLDQAERAGLVRVVRWTKDEPVDRKWLLEELGKGDTDGLLCMHNGEKIDEELLEAAGSSLKVVSTMSAGYDHVDVSALKKRNIRFGTTPDALTDATADIGAMLALMATRRAGEGIRAVLDGKWPEMPWNPLLLCGHGLQNTTVGVIGFGKIGQTTLKRLLGFGIKRCLYSTSRVGAPLDSSRDYFKTLPLADYLGIEVRPAESYDEIARESDLVVLCCPLTPQTKHLVDAEFLSKVKPTACVVNTARGPVIDTDALVAAIREGRLASAGLDVVTGEPDIPADHPLVKEERIVLVPHIGSATIQARSGMSRDAARNCLAGVGVEGFEWANEVTF</sequence>
<dbReference type="AlphaFoldDB" id="A0A2S5B657"/>
<evidence type="ECO:0000259" key="3">
    <source>
        <dbReference type="Pfam" id="PF00389"/>
    </source>
</evidence>
<dbReference type="InterPro" id="IPR006139">
    <property type="entry name" value="D-isomer_2_OHA_DH_cat_dom"/>
</dbReference>
<dbReference type="SUPFAM" id="SSF52283">
    <property type="entry name" value="Formate/glycerate dehydrogenase catalytic domain-like"/>
    <property type="match status" value="1"/>
</dbReference>
<dbReference type="GO" id="GO:0016618">
    <property type="term" value="F:hydroxypyruvate reductase [NAD(P)H] activity"/>
    <property type="evidence" value="ECO:0007669"/>
    <property type="project" value="TreeGrafter"/>
</dbReference>
<proteinExistence type="inferred from homology"/>
<dbReference type="InterPro" id="IPR006140">
    <property type="entry name" value="D-isomer_DH_NAD-bd"/>
</dbReference>
<dbReference type="GO" id="GO:0005829">
    <property type="term" value="C:cytosol"/>
    <property type="evidence" value="ECO:0007669"/>
    <property type="project" value="TreeGrafter"/>
</dbReference>
<name>A0A2S5B657_9BASI</name>
<dbReference type="Proteomes" id="UP000237144">
    <property type="component" value="Unassembled WGS sequence"/>
</dbReference>
<dbReference type="InterPro" id="IPR029753">
    <property type="entry name" value="D-isomer_DH_CS"/>
</dbReference>
<dbReference type="CDD" id="cd05301">
    <property type="entry name" value="GDH"/>
    <property type="match status" value="1"/>
</dbReference>
<dbReference type="EMBL" id="PJQD01000052">
    <property type="protein sequence ID" value="POY72268.1"/>
    <property type="molecule type" value="Genomic_DNA"/>
</dbReference>
<dbReference type="Pfam" id="PF00389">
    <property type="entry name" value="2-Hacid_dh"/>
    <property type="match status" value="1"/>
</dbReference>
<evidence type="ECO:0000256" key="2">
    <source>
        <dbReference type="RuleBase" id="RU003719"/>
    </source>
</evidence>
<dbReference type="GO" id="GO:0051287">
    <property type="term" value="F:NAD binding"/>
    <property type="evidence" value="ECO:0007669"/>
    <property type="project" value="InterPro"/>
</dbReference>
<dbReference type="InterPro" id="IPR050223">
    <property type="entry name" value="D-isomer_2-hydroxyacid_DH"/>
</dbReference>
<dbReference type="GO" id="GO:0030267">
    <property type="term" value="F:glyoxylate reductase (NADPH) activity"/>
    <property type="evidence" value="ECO:0007669"/>
    <property type="project" value="TreeGrafter"/>
</dbReference>
<dbReference type="OrthoDB" id="9991913at2759"/>
<comment type="similarity">
    <text evidence="2">Belongs to the D-isomer specific 2-hydroxyacid dehydrogenase family.</text>
</comment>
<evidence type="ECO:0000313" key="6">
    <source>
        <dbReference type="Proteomes" id="UP000237144"/>
    </source>
</evidence>
<dbReference type="Gene3D" id="3.40.50.720">
    <property type="entry name" value="NAD(P)-binding Rossmann-like Domain"/>
    <property type="match status" value="2"/>
</dbReference>